<evidence type="ECO:0000313" key="3">
    <source>
        <dbReference type="Proteomes" id="UP001472677"/>
    </source>
</evidence>
<dbReference type="Pfam" id="PF22486">
    <property type="entry name" value="MATH_2"/>
    <property type="match status" value="2"/>
</dbReference>
<dbReference type="Gene3D" id="2.60.210.10">
    <property type="entry name" value="Apoptosis, Tumor Necrosis Factor Receptor Associated Protein 2, Chain A"/>
    <property type="match status" value="2"/>
</dbReference>
<keyword evidence="3" id="KW-1185">Reference proteome</keyword>
<evidence type="ECO:0000259" key="1">
    <source>
        <dbReference type="PROSITE" id="PS50144"/>
    </source>
</evidence>
<dbReference type="PANTHER" id="PTHR46162">
    <property type="entry name" value="TRAF-LIKE FAMILY PROTEIN"/>
    <property type="match status" value="1"/>
</dbReference>
<gene>
    <name evidence="2" type="ORF">V6N12_045961</name>
</gene>
<sequence>MTASRFSHFLYSTRRLVLYPNGNKRSNGSGYISLYLEIEKTENFSLHWEVNVDFKLFVFDQIRDQYLAIKDIEVPVRRFYEMKKEWGFSQLLSQETFKNGDNGYLVEDCCIFGAELLIIEPPPELGQLSMIKNPSGGTIRWKIENFSLLDQKVYYSPVQSVGDIKWYLMVYPKGHLEGEGTHFSCLIVEAELLLISKLK</sequence>
<dbReference type="CDD" id="cd00121">
    <property type="entry name" value="MATH"/>
    <property type="match status" value="2"/>
</dbReference>
<dbReference type="SUPFAM" id="SSF49599">
    <property type="entry name" value="TRAF domain-like"/>
    <property type="match status" value="2"/>
</dbReference>
<protein>
    <recommendedName>
        <fullName evidence="1">MATH domain-containing protein</fullName>
    </recommendedName>
</protein>
<name>A0ABR2G4R4_9ROSI</name>
<dbReference type="EMBL" id="JBBPBM010000003">
    <property type="protein sequence ID" value="KAK8593888.1"/>
    <property type="molecule type" value="Genomic_DNA"/>
</dbReference>
<proteinExistence type="predicted"/>
<dbReference type="PROSITE" id="PS50144">
    <property type="entry name" value="MATH"/>
    <property type="match status" value="2"/>
</dbReference>
<feature type="domain" description="MATH" evidence="1">
    <location>
        <begin position="136"/>
        <end position="199"/>
    </location>
</feature>
<evidence type="ECO:0000313" key="2">
    <source>
        <dbReference type="EMBL" id="KAK8593888.1"/>
    </source>
</evidence>
<accession>A0ABR2G4R4</accession>
<reference evidence="2 3" key="1">
    <citation type="journal article" date="2024" name="G3 (Bethesda)">
        <title>Genome assembly of Hibiscus sabdariffa L. provides insights into metabolisms of medicinal natural products.</title>
        <authorList>
            <person name="Kim T."/>
        </authorList>
    </citation>
    <scope>NUCLEOTIDE SEQUENCE [LARGE SCALE GENOMIC DNA]</scope>
    <source>
        <strain evidence="2">TK-2024</strain>
        <tissue evidence="2">Old leaves</tissue>
    </source>
</reference>
<organism evidence="2 3">
    <name type="scientific">Hibiscus sabdariffa</name>
    <name type="common">roselle</name>
    <dbReference type="NCBI Taxonomy" id="183260"/>
    <lineage>
        <taxon>Eukaryota</taxon>
        <taxon>Viridiplantae</taxon>
        <taxon>Streptophyta</taxon>
        <taxon>Embryophyta</taxon>
        <taxon>Tracheophyta</taxon>
        <taxon>Spermatophyta</taxon>
        <taxon>Magnoliopsida</taxon>
        <taxon>eudicotyledons</taxon>
        <taxon>Gunneridae</taxon>
        <taxon>Pentapetalae</taxon>
        <taxon>rosids</taxon>
        <taxon>malvids</taxon>
        <taxon>Malvales</taxon>
        <taxon>Malvaceae</taxon>
        <taxon>Malvoideae</taxon>
        <taxon>Hibiscus</taxon>
    </lineage>
</organism>
<comment type="caution">
    <text evidence="2">The sequence shown here is derived from an EMBL/GenBank/DDBJ whole genome shotgun (WGS) entry which is preliminary data.</text>
</comment>
<dbReference type="PANTHER" id="PTHR46162:SF40">
    <property type="entry name" value="TRAF-LIKE FAMILY PROTEIN"/>
    <property type="match status" value="1"/>
</dbReference>
<feature type="domain" description="MATH" evidence="1">
    <location>
        <begin position="1"/>
        <end position="116"/>
    </location>
</feature>
<dbReference type="InterPro" id="IPR008974">
    <property type="entry name" value="TRAF-like"/>
</dbReference>
<dbReference type="Proteomes" id="UP001472677">
    <property type="component" value="Unassembled WGS sequence"/>
</dbReference>
<dbReference type="InterPro" id="IPR002083">
    <property type="entry name" value="MATH/TRAF_dom"/>
</dbReference>